<evidence type="ECO:0000256" key="2">
    <source>
        <dbReference type="ARBA" id="ARBA00005816"/>
    </source>
</evidence>
<keyword evidence="3" id="KW-0808">Transferase</keyword>
<keyword evidence="4" id="KW-0479">Metal-binding</keyword>
<keyword evidence="9" id="KW-0012">Acyltransferase</keyword>
<dbReference type="InterPro" id="IPR028005">
    <property type="entry name" value="AcTrfase_ESCO_Znf_dom"/>
</dbReference>
<evidence type="ECO:0000256" key="9">
    <source>
        <dbReference type="ARBA" id="ARBA00023315"/>
    </source>
</evidence>
<dbReference type="GO" id="GO:0005634">
    <property type="term" value="C:nucleus"/>
    <property type="evidence" value="ECO:0007669"/>
    <property type="project" value="UniProtKB-SubCell"/>
</dbReference>
<evidence type="ECO:0000313" key="14">
    <source>
        <dbReference type="WBParaSite" id="SBAD_0000431801-mRNA-1"/>
    </source>
</evidence>
<dbReference type="WBParaSite" id="SBAD_0000431801-mRNA-1">
    <property type="protein sequence ID" value="SBAD_0000431801-mRNA-1"/>
    <property type="gene ID" value="SBAD_0000431801"/>
</dbReference>
<gene>
    <name evidence="12" type="ORF">SBAD_LOCUS4137</name>
</gene>
<dbReference type="GO" id="GO:0000785">
    <property type="term" value="C:chromatin"/>
    <property type="evidence" value="ECO:0007669"/>
    <property type="project" value="TreeGrafter"/>
</dbReference>
<organism evidence="14">
    <name type="scientific">Soboliphyme baturini</name>
    <dbReference type="NCBI Taxonomy" id="241478"/>
    <lineage>
        <taxon>Eukaryota</taxon>
        <taxon>Metazoa</taxon>
        <taxon>Ecdysozoa</taxon>
        <taxon>Nematoda</taxon>
        <taxon>Enoplea</taxon>
        <taxon>Dorylaimia</taxon>
        <taxon>Dioctophymatida</taxon>
        <taxon>Dioctophymatoidea</taxon>
        <taxon>Soboliphymatidae</taxon>
        <taxon>Soboliphyme</taxon>
    </lineage>
</organism>
<accession>A0A183IKJ1</accession>
<proteinExistence type="inferred from homology"/>
<dbReference type="GO" id="GO:0008270">
    <property type="term" value="F:zinc ion binding"/>
    <property type="evidence" value="ECO:0007669"/>
    <property type="project" value="UniProtKB-KW"/>
</dbReference>
<evidence type="ECO:0000256" key="5">
    <source>
        <dbReference type="ARBA" id="ARBA00022771"/>
    </source>
</evidence>
<reference evidence="14" key="1">
    <citation type="submission" date="2016-06" db="UniProtKB">
        <authorList>
            <consortium name="WormBaseParasite"/>
        </authorList>
    </citation>
    <scope>IDENTIFICATION</scope>
</reference>
<comment type="similarity">
    <text evidence="2">Belongs to the acetyltransferase family. ECO subfamily.</text>
</comment>
<feature type="domain" description="N-acetyltransferase ESCO zinc-finger" evidence="10">
    <location>
        <begin position="54"/>
        <end position="92"/>
    </location>
</feature>
<evidence type="ECO:0000256" key="6">
    <source>
        <dbReference type="ARBA" id="ARBA00022833"/>
    </source>
</evidence>
<keyword evidence="6" id="KW-0862">Zinc</keyword>
<evidence type="ECO:0000256" key="3">
    <source>
        <dbReference type="ARBA" id="ARBA00022679"/>
    </source>
</evidence>
<dbReference type="GO" id="GO:0061733">
    <property type="term" value="F:protein-lysine-acetyltransferase activity"/>
    <property type="evidence" value="ECO:0007669"/>
    <property type="project" value="TreeGrafter"/>
</dbReference>
<evidence type="ECO:0000256" key="8">
    <source>
        <dbReference type="ARBA" id="ARBA00023306"/>
    </source>
</evidence>
<protein>
    <submittedName>
        <fullName evidence="14">N-acetyltransferase ESCO1</fullName>
    </submittedName>
</protein>
<name>A0A183IKJ1_9BILA</name>
<dbReference type="Pfam" id="PF13878">
    <property type="entry name" value="zf-C2H2_3"/>
    <property type="match status" value="1"/>
</dbReference>
<reference evidence="12 13" key="2">
    <citation type="submission" date="2018-11" db="EMBL/GenBank/DDBJ databases">
        <authorList>
            <consortium name="Pathogen Informatics"/>
        </authorList>
    </citation>
    <scope>NUCLEOTIDE SEQUENCE [LARGE SCALE GENOMIC DNA]</scope>
</reference>
<dbReference type="PANTHER" id="PTHR45884:SF2">
    <property type="entry name" value="N-ACETYLTRANSFERASE ECO"/>
    <property type="match status" value="1"/>
</dbReference>
<sequence length="275" mass="31910">MFAYEFQPQKRQKTLYDYFGSDCPPEFRRRASTTGGKKKAKRKRLEENDSKEIQMVIDAGQKNFLPILCDSCKLLYNPNNPDDMTEHQKLHVRFDQKLTAPLPRYLAKKLPEVDRYDDGFICMFDNKSFAPKMREWLDNAYRLACSEVGLSNDSPLPLYKPKQQIYVFCQEIKGISITGIMCVEPVQKAYFQLDDGSIEERSRDVVFGVSLVWVCPLTRRKKVATRLLDCARNNYLRGFSLSKSDFAFSDFLPDGLLFAKNYCDNKVLIFSAFEQ</sequence>
<dbReference type="AlphaFoldDB" id="A0A183IKJ1"/>
<dbReference type="PANTHER" id="PTHR45884">
    <property type="entry name" value="N-ACETYLTRANSFERASE ECO"/>
    <property type="match status" value="1"/>
</dbReference>
<evidence type="ECO:0000256" key="4">
    <source>
        <dbReference type="ARBA" id="ARBA00022723"/>
    </source>
</evidence>
<keyword evidence="5" id="KW-0863">Zinc-finger</keyword>
<keyword evidence="13" id="KW-1185">Reference proteome</keyword>
<feature type="domain" description="N-acetyltransferase ESCO acetyl-transferase" evidence="11">
    <location>
        <begin position="204"/>
        <end position="266"/>
    </location>
</feature>
<dbReference type="InterPro" id="IPR028009">
    <property type="entry name" value="ESCO_Acetyltransf_dom"/>
</dbReference>
<keyword evidence="8" id="KW-0131">Cell cycle</keyword>
<dbReference type="EMBL" id="UZAM01008148">
    <property type="protein sequence ID" value="VDP03479.1"/>
    <property type="molecule type" value="Genomic_DNA"/>
</dbReference>
<dbReference type="Pfam" id="PF13880">
    <property type="entry name" value="Acetyltransf_13"/>
    <property type="match status" value="1"/>
</dbReference>
<evidence type="ECO:0000313" key="12">
    <source>
        <dbReference type="EMBL" id="VDP03479.1"/>
    </source>
</evidence>
<evidence type="ECO:0000256" key="7">
    <source>
        <dbReference type="ARBA" id="ARBA00023242"/>
    </source>
</evidence>
<keyword evidence="7" id="KW-0539">Nucleus</keyword>
<evidence type="ECO:0000259" key="11">
    <source>
        <dbReference type="Pfam" id="PF13880"/>
    </source>
</evidence>
<evidence type="ECO:0000313" key="13">
    <source>
        <dbReference type="Proteomes" id="UP000270296"/>
    </source>
</evidence>
<dbReference type="GO" id="GO:0007064">
    <property type="term" value="P:mitotic sister chromatid cohesion"/>
    <property type="evidence" value="ECO:0007669"/>
    <property type="project" value="TreeGrafter"/>
</dbReference>
<evidence type="ECO:0000256" key="1">
    <source>
        <dbReference type="ARBA" id="ARBA00004123"/>
    </source>
</evidence>
<dbReference type="OrthoDB" id="428854at2759"/>
<dbReference type="Proteomes" id="UP000270296">
    <property type="component" value="Unassembled WGS sequence"/>
</dbReference>
<evidence type="ECO:0000259" key="10">
    <source>
        <dbReference type="Pfam" id="PF13878"/>
    </source>
</evidence>
<comment type="subcellular location">
    <subcellularLocation>
        <location evidence="1">Nucleus</location>
    </subcellularLocation>
</comment>